<dbReference type="InterPro" id="IPR037401">
    <property type="entry name" value="SnoaL-like"/>
</dbReference>
<dbReference type="EMBL" id="JBHRZI010000010">
    <property type="protein sequence ID" value="MFC3891126.1"/>
    <property type="molecule type" value="Genomic_DNA"/>
</dbReference>
<sequence>MYVTTDHALRSTGVESVLREIADRHEIVDALHRFAFGRDLGDHELFRSAFTPDAEFDFRPAATKCGLEVPLMTGIDMIAGIVLDPRLHTTHTVGNCRVELDADTARLTALVEAQHLPADDHSRHALLKNVYAVELVRDGERWLMSKVHIDNIWFTGDPQVVVGN</sequence>
<reference evidence="3" key="1">
    <citation type="journal article" date="2019" name="Int. J. Syst. Evol. Microbiol.">
        <title>The Global Catalogue of Microorganisms (GCM) 10K type strain sequencing project: providing services to taxonomists for standard genome sequencing and annotation.</title>
        <authorList>
            <consortium name="The Broad Institute Genomics Platform"/>
            <consortium name="The Broad Institute Genome Sequencing Center for Infectious Disease"/>
            <person name="Wu L."/>
            <person name="Ma J."/>
        </authorList>
    </citation>
    <scope>NUCLEOTIDE SEQUENCE [LARGE SCALE GENOMIC DNA]</scope>
    <source>
        <strain evidence="3">CGMCC 4.7405</strain>
    </source>
</reference>
<evidence type="ECO:0000259" key="1">
    <source>
        <dbReference type="Pfam" id="PF13577"/>
    </source>
</evidence>
<feature type="domain" description="SnoaL-like" evidence="1">
    <location>
        <begin position="19"/>
        <end position="147"/>
    </location>
</feature>
<comment type="caution">
    <text evidence="2">The sequence shown here is derived from an EMBL/GenBank/DDBJ whole genome shotgun (WGS) entry which is preliminary data.</text>
</comment>
<protein>
    <submittedName>
        <fullName evidence="2">Nuclear transport factor 2 family protein</fullName>
    </submittedName>
</protein>
<dbReference type="Gene3D" id="3.10.450.50">
    <property type="match status" value="1"/>
</dbReference>
<name>A0ABV8BP90_9PSEU</name>
<keyword evidence="3" id="KW-1185">Reference proteome</keyword>
<dbReference type="Pfam" id="PF13577">
    <property type="entry name" value="SnoaL_4"/>
    <property type="match status" value="1"/>
</dbReference>
<evidence type="ECO:0000313" key="2">
    <source>
        <dbReference type="EMBL" id="MFC3891126.1"/>
    </source>
</evidence>
<dbReference type="RefSeq" id="WP_382370160.1">
    <property type="nucleotide sequence ID" value="NZ_JBHRZI010000010.1"/>
</dbReference>
<dbReference type="InterPro" id="IPR032710">
    <property type="entry name" value="NTF2-like_dom_sf"/>
</dbReference>
<accession>A0ABV8BP90</accession>
<organism evidence="2 3">
    <name type="scientific">Lentzea rhizosphaerae</name>
    <dbReference type="NCBI Taxonomy" id="2041025"/>
    <lineage>
        <taxon>Bacteria</taxon>
        <taxon>Bacillati</taxon>
        <taxon>Actinomycetota</taxon>
        <taxon>Actinomycetes</taxon>
        <taxon>Pseudonocardiales</taxon>
        <taxon>Pseudonocardiaceae</taxon>
        <taxon>Lentzea</taxon>
    </lineage>
</organism>
<dbReference type="SUPFAM" id="SSF54427">
    <property type="entry name" value="NTF2-like"/>
    <property type="match status" value="1"/>
</dbReference>
<evidence type="ECO:0000313" key="3">
    <source>
        <dbReference type="Proteomes" id="UP001595690"/>
    </source>
</evidence>
<proteinExistence type="predicted"/>
<gene>
    <name evidence="2" type="ORF">ACFOWZ_06535</name>
</gene>
<dbReference type="Proteomes" id="UP001595690">
    <property type="component" value="Unassembled WGS sequence"/>
</dbReference>